<evidence type="ECO:0000256" key="2">
    <source>
        <dbReference type="RuleBase" id="RU003616"/>
    </source>
</evidence>
<dbReference type="InterPro" id="IPR031107">
    <property type="entry name" value="Small_HSP"/>
</dbReference>
<dbReference type="RefSeq" id="WP_168719145.1">
    <property type="nucleotide sequence ID" value="NZ_CP042909.1"/>
</dbReference>
<dbReference type="Gene3D" id="2.60.40.790">
    <property type="match status" value="1"/>
</dbReference>
<proteinExistence type="inferred from homology"/>
<gene>
    <name evidence="4" type="ORF">FVE67_02765</name>
</gene>
<dbReference type="PROSITE" id="PS01031">
    <property type="entry name" value="SHSP"/>
    <property type="match status" value="1"/>
</dbReference>
<dbReference type="Proteomes" id="UP000501253">
    <property type="component" value="Chromosome"/>
</dbReference>
<reference evidence="4 5" key="1">
    <citation type="submission" date="2019-08" db="EMBL/GenBank/DDBJ databases">
        <title>Complete genome sequence of Thermosulfurimonas marina SU872T, an anaerobic thermophilic chemolithoautotrophic bacterium isolated from a shallow marine hydrothermal vent.</title>
        <authorList>
            <person name="Allioux M."/>
            <person name="Jebbar M."/>
            <person name="Slobodkina G."/>
            <person name="Slobodkin A."/>
            <person name="Moalic Y."/>
            <person name="Frolova A."/>
            <person name="Shao Z."/>
            <person name="Alain K."/>
        </authorList>
    </citation>
    <scope>NUCLEOTIDE SEQUENCE [LARGE SCALE GENOMIC DNA]</scope>
    <source>
        <strain evidence="4 5">SU872</strain>
    </source>
</reference>
<comment type="similarity">
    <text evidence="1 2">Belongs to the small heat shock protein (HSP20) family.</text>
</comment>
<evidence type="ECO:0000259" key="3">
    <source>
        <dbReference type="PROSITE" id="PS01031"/>
    </source>
</evidence>
<dbReference type="PANTHER" id="PTHR11527">
    <property type="entry name" value="HEAT-SHOCK PROTEIN 20 FAMILY MEMBER"/>
    <property type="match status" value="1"/>
</dbReference>
<evidence type="ECO:0000313" key="4">
    <source>
        <dbReference type="EMBL" id="QJA05785.1"/>
    </source>
</evidence>
<dbReference type="InterPro" id="IPR002068">
    <property type="entry name" value="A-crystallin/Hsp20_dom"/>
</dbReference>
<evidence type="ECO:0000313" key="5">
    <source>
        <dbReference type="Proteomes" id="UP000501253"/>
    </source>
</evidence>
<dbReference type="AlphaFoldDB" id="A0A6H1WRD8"/>
<accession>A0A6H1WRD8</accession>
<dbReference type="EMBL" id="CP042909">
    <property type="protein sequence ID" value="QJA05785.1"/>
    <property type="molecule type" value="Genomic_DNA"/>
</dbReference>
<dbReference type="Pfam" id="PF00011">
    <property type="entry name" value="HSP20"/>
    <property type="match status" value="1"/>
</dbReference>
<dbReference type="KEGG" id="tmai:FVE67_02765"/>
<protein>
    <submittedName>
        <fullName evidence="4">Hsp20/alpha crystallin family protein</fullName>
    </submittedName>
</protein>
<dbReference type="CDD" id="cd06464">
    <property type="entry name" value="ACD_sHsps-like"/>
    <property type="match status" value="1"/>
</dbReference>
<dbReference type="InterPro" id="IPR008978">
    <property type="entry name" value="HSP20-like_chaperone"/>
</dbReference>
<sequence length="152" mass="17715">MAINWTWEWDPFREFERLQEELDRLFEWVSPFRTLRGEEVYPRINVGETENEVLVYVFAPGMDPAKIDLSLEGNLLSISGERQAEEALGVEEVRPERYVRRERFSGRFSRVISLPESVDPSEVSAEYKNGIIVVRIAKKAERRGRKIEVKAA</sequence>
<evidence type="ECO:0000256" key="1">
    <source>
        <dbReference type="PROSITE-ProRule" id="PRU00285"/>
    </source>
</evidence>
<name>A0A6H1WRD8_9BACT</name>
<organism evidence="4 5">
    <name type="scientific">Thermosulfurimonas marina</name>
    <dbReference type="NCBI Taxonomy" id="2047767"/>
    <lineage>
        <taxon>Bacteria</taxon>
        <taxon>Pseudomonadati</taxon>
        <taxon>Thermodesulfobacteriota</taxon>
        <taxon>Thermodesulfobacteria</taxon>
        <taxon>Thermodesulfobacteriales</taxon>
        <taxon>Thermodesulfobacteriaceae</taxon>
        <taxon>Thermosulfurimonas</taxon>
    </lineage>
</organism>
<dbReference type="SUPFAM" id="SSF49764">
    <property type="entry name" value="HSP20-like chaperones"/>
    <property type="match status" value="1"/>
</dbReference>
<keyword evidence="5" id="KW-1185">Reference proteome</keyword>
<feature type="domain" description="SHSP" evidence="3">
    <location>
        <begin position="35"/>
        <end position="152"/>
    </location>
</feature>